<dbReference type="GO" id="GO:0004044">
    <property type="term" value="F:amidophosphoribosyltransferase activity"/>
    <property type="evidence" value="ECO:0007669"/>
    <property type="project" value="UniProtKB-UniRule"/>
</dbReference>
<dbReference type="InterPro" id="IPR017932">
    <property type="entry name" value="GATase_2_dom"/>
</dbReference>
<dbReference type="GO" id="GO:0051536">
    <property type="term" value="F:iron-sulfur cluster binding"/>
    <property type="evidence" value="ECO:0007669"/>
    <property type="project" value="UniProtKB-KW"/>
</dbReference>
<evidence type="ECO:0000256" key="5">
    <source>
        <dbReference type="ARBA" id="ARBA00022679"/>
    </source>
</evidence>
<feature type="binding site" evidence="11">
    <location>
        <position position="439"/>
    </location>
    <ligand>
        <name>[4Fe-4S] cluster</name>
        <dbReference type="ChEBI" id="CHEBI:49883"/>
    </ligand>
</feature>
<evidence type="ECO:0000256" key="10">
    <source>
        <dbReference type="PIRSR" id="PIRSR000485-2"/>
    </source>
</evidence>
<feature type="binding site" evidence="11">
    <location>
        <position position="386"/>
    </location>
    <ligand>
        <name>[4Fe-4S] cluster</name>
        <dbReference type="ChEBI" id="CHEBI:49883"/>
    </ligand>
</feature>
<dbReference type="SUPFAM" id="SSF53271">
    <property type="entry name" value="PRTase-like"/>
    <property type="match status" value="1"/>
</dbReference>
<protein>
    <recommendedName>
        <fullName evidence="3 8">Amidophosphoribosyltransferase</fullName>
        <ecNumber evidence="3 8">2.4.2.14</ecNumber>
    </recommendedName>
</protein>
<dbReference type="InterPro" id="IPR000836">
    <property type="entry name" value="PRTase_dom"/>
</dbReference>
<dbReference type="PROSITE" id="PS51278">
    <property type="entry name" value="GATASE_TYPE_2"/>
    <property type="match status" value="1"/>
</dbReference>
<dbReference type="PIRSF" id="PIRSF000485">
    <property type="entry name" value="Amd_phspho_trans"/>
    <property type="match status" value="1"/>
</dbReference>
<dbReference type="CDD" id="cd00715">
    <property type="entry name" value="GPATase_N"/>
    <property type="match status" value="1"/>
</dbReference>
<dbReference type="EMBL" id="QMQA01000145">
    <property type="protein sequence ID" value="RLE12710.1"/>
    <property type="molecule type" value="Genomic_DNA"/>
</dbReference>
<feature type="binding site" evidence="11">
    <location>
        <position position="240"/>
    </location>
    <ligand>
        <name>[4Fe-4S] cluster</name>
        <dbReference type="ChEBI" id="CHEBI:49883"/>
    </ligand>
</feature>
<keyword evidence="10" id="KW-0460">Magnesium</keyword>
<keyword evidence="10" id="KW-0479">Metal-binding</keyword>
<dbReference type="HAMAP" id="MF_01931">
    <property type="entry name" value="PurF"/>
    <property type="match status" value="1"/>
</dbReference>
<dbReference type="Pfam" id="PF13537">
    <property type="entry name" value="GATase_7"/>
    <property type="match status" value="1"/>
</dbReference>
<sequence length="471" mass="52014">MREECGVFGVHNHPQAAKITYLGLYALQHRGQESAGIVVSDGLNTSVHRGLGLVDSVFNEDILATLPGNFAIGHNRYSTTGSTSPANIQPLLISFFGEGIAISHNGNLINAAEIREKLESSGSIFQSTMDTEVIVHLLTRFNKSLGKKRALVEALRRVKGAYSLLVLFNDVLIGARDPLGFRPLVLGSLGSSYLLASETCAFDLVGARYIREIKPGEMVVVDREGVKSYTIKEPKKISQCIFEHIYFARPDSIVFGETVHKVREKMGKALAIEHPAKADLVIPVPDSGISAALGYARESKIPYSMGLTRNHYVGRTFIQPLQFVRDMEVRIKLNPVKEVLKGKKIVLVDDSIVRGTTSKKIIGLLREAGAKEIHFRISSPPIKFPCFFGIDTPVRRELIASTHTVDQIREKVGADTLGYLSLEGLLSCVRYPENFCTACFTGKYPLKVKPRTKFIFEKRGKSESSLLPEKK</sequence>
<feature type="domain" description="Glutamine amidotransferase type-2" evidence="12">
    <location>
        <begin position="5"/>
        <end position="224"/>
    </location>
</feature>
<dbReference type="GO" id="GO:0009113">
    <property type="term" value="P:purine nucleobase biosynthetic process"/>
    <property type="evidence" value="ECO:0007669"/>
    <property type="project" value="UniProtKB-UniRule"/>
</dbReference>
<gene>
    <name evidence="13" type="ORF">DRJ04_05690</name>
</gene>
<feature type="binding site" evidence="10">
    <location>
        <position position="349"/>
    </location>
    <ligand>
        <name>Mg(2+)</name>
        <dbReference type="ChEBI" id="CHEBI:18420"/>
    </ligand>
</feature>
<keyword evidence="7" id="KW-0315">Glutamine amidotransferase</keyword>
<reference evidence="13 14" key="1">
    <citation type="submission" date="2018-06" db="EMBL/GenBank/DDBJ databases">
        <title>Extensive metabolic versatility and redundancy in microbially diverse, dynamic hydrothermal sediments.</title>
        <authorList>
            <person name="Dombrowski N."/>
            <person name="Teske A."/>
            <person name="Baker B.J."/>
        </authorList>
    </citation>
    <scope>NUCLEOTIDE SEQUENCE [LARGE SCALE GENOMIC DNA]</scope>
    <source>
        <strain evidence="13">B3_G15</strain>
    </source>
</reference>
<evidence type="ECO:0000256" key="8">
    <source>
        <dbReference type="NCBIfam" id="TIGR01134"/>
    </source>
</evidence>
<comment type="cofactor">
    <cofactor evidence="11">
        <name>[4Fe-4S] cluster</name>
        <dbReference type="ChEBI" id="CHEBI:49883"/>
    </cofactor>
    <text evidence="11">Binds 1 [4Fe-4S] cluster per subunit.</text>
</comment>
<evidence type="ECO:0000313" key="13">
    <source>
        <dbReference type="EMBL" id="RLE12710.1"/>
    </source>
</evidence>
<proteinExistence type="inferred from homology"/>
<feature type="binding site" evidence="10">
    <location>
        <position position="287"/>
    </location>
    <ligand>
        <name>Mg(2+)</name>
        <dbReference type="ChEBI" id="CHEBI:18420"/>
    </ligand>
</feature>
<dbReference type="GO" id="GO:0046872">
    <property type="term" value="F:metal ion binding"/>
    <property type="evidence" value="ECO:0007669"/>
    <property type="project" value="UniProtKB-KW"/>
</dbReference>
<dbReference type="Gene3D" id="3.60.20.10">
    <property type="entry name" value="Glutamine Phosphoribosylpyrophosphate, subunit 1, domain 1"/>
    <property type="match status" value="1"/>
</dbReference>
<dbReference type="Gene3D" id="3.40.50.2020">
    <property type="match status" value="1"/>
</dbReference>
<comment type="cofactor">
    <cofactor evidence="10">
        <name>Mg(2+)</name>
        <dbReference type="ChEBI" id="CHEBI:18420"/>
    </cofactor>
    <text evidence="10">Binds 1 Mg(2+) ion per subunit.</text>
</comment>
<evidence type="ECO:0000256" key="11">
    <source>
        <dbReference type="PIRSR" id="PIRSR000485-3"/>
    </source>
</evidence>
<dbReference type="AlphaFoldDB" id="A0A662DAE0"/>
<comment type="similarity">
    <text evidence="2">In the C-terminal section; belongs to the purine/pyrimidine phosphoribosyltransferase family.</text>
</comment>
<keyword evidence="4 13" id="KW-0328">Glycosyltransferase</keyword>
<keyword evidence="11" id="KW-0408">Iron</keyword>
<dbReference type="InterPro" id="IPR035584">
    <property type="entry name" value="PurF_N"/>
</dbReference>
<keyword evidence="5 13" id="KW-0808">Transferase</keyword>
<dbReference type="PANTHER" id="PTHR11907">
    <property type="entry name" value="AMIDOPHOSPHORIBOSYLTRANSFERASE"/>
    <property type="match status" value="1"/>
</dbReference>
<evidence type="ECO:0000256" key="3">
    <source>
        <dbReference type="ARBA" id="ARBA00011941"/>
    </source>
</evidence>
<dbReference type="SUPFAM" id="SSF56235">
    <property type="entry name" value="N-terminal nucleophile aminohydrolases (Ntn hydrolases)"/>
    <property type="match status" value="1"/>
</dbReference>
<dbReference type="GO" id="GO:0006189">
    <property type="term" value="P:'de novo' IMP biosynthetic process"/>
    <property type="evidence" value="ECO:0007669"/>
    <property type="project" value="UniProtKB-UniPathway"/>
</dbReference>
<feature type="binding site" evidence="10">
    <location>
        <position position="350"/>
    </location>
    <ligand>
        <name>Mg(2+)</name>
        <dbReference type="ChEBI" id="CHEBI:18420"/>
    </ligand>
</feature>
<feature type="non-terminal residue" evidence="13">
    <location>
        <position position="471"/>
    </location>
</feature>
<organism evidence="13 14">
    <name type="scientific">Aerophobetes bacterium</name>
    <dbReference type="NCBI Taxonomy" id="2030807"/>
    <lineage>
        <taxon>Bacteria</taxon>
        <taxon>Candidatus Aerophobota</taxon>
    </lineage>
</organism>
<dbReference type="InterPro" id="IPR029055">
    <property type="entry name" value="Ntn_hydrolases_N"/>
</dbReference>
<dbReference type="UniPathway" id="UPA00074">
    <property type="reaction ID" value="UER00124"/>
</dbReference>
<accession>A0A662DAE0</accession>
<evidence type="ECO:0000313" key="14">
    <source>
        <dbReference type="Proteomes" id="UP000280417"/>
    </source>
</evidence>
<comment type="pathway">
    <text evidence="1">Purine metabolism; IMP biosynthesis via de novo pathway; N(1)-(5-phospho-D-ribosyl)glycinamide from 5-phospho-alpha-D-ribose 1-diphosphate: step 1/2.</text>
</comment>
<dbReference type="InterPro" id="IPR029057">
    <property type="entry name" value="PRTase-like"/>
</dbReference>
<dbReference type="Pfam" id="PF00156">
    <property type="entry name" value="Pribosyltran"/>
    <property type="match status" value="1"/>
</dbReference>
<keyword evidence="11" id="KW-0411">Iron-sulfur</keyword>
<dbReference type="InterPro" id="IPR005854">
    <property type="entry name" value="PurF"/>
</dbReference>
<name>A0A662DAE0_UNCAE</name>
<keyword evidence="6" id="KW-0658">Purine biosynthesis</keyword>
<evidence type="ECO:0000256" key="6">
    <source>
        <dbReference type="ARBA" id="ARBA00022755"/>
    </source>
</evidence>
<dbReference type="CDD" id="cd06223">
    <property type="entry name" value="PRTases_typeI"/>
    <property type="match status" value="1"/>
</dbReference>
<dbReference type="Proteomes" id="UP000280417">
    <property type="component" value="Unassembled WGS sequence"/>
</dbReference>
<evidence type="ECO:0000256" key="1">
    <source>
        <dbReference type="ARBA" id="ARBA00005209"/>
    </source>
</evidence>
<dbReference type="EC" id="2.4.2.14" evidence="3 8"/>
<evidence type="ECO:0000256" key="2">
    <source>
        <dbReference type="ARBA" id="ARBA00010138"/>
    </source>
</evidence>
<evidence type="ECO:0000259" key="12">
    <source>
        <dbReference type="PROSITE" id="PS51278"/>
    </source>
</evidence>
<comment type="caution">
    <text evidence="13">The sequence shown here is derived from an EMBL/GenBank/DDBJ whole genome shotgun (WGS) entry which is preliminary data.</text>
</comment>
<dbReference type="NCBIfam" id="TIGR01134">
    <property type="entry name" value="purF"/>
    <property type="match status" value="1"/>
</dbReference>
<evidence type="ECO:0000256" key="9">
    <source>
        <dbReference type="PIRSR" id="PIRSR000485-1"/>
    </source>
</evidence>
<feature type="active site" description="Nucleophile" evidence="9">
    <location>
        <position position="5"/>
    </location>
</feature>
<evidence type="ECO:0000256" key="4">
    <source>
        <dbReference type="ARBA" id="ARBA00022676"/>
    </source>
</evidence>
<feature type="binding site" evidence="11">
    <location>
        <position position="436"/>
    </location>
    <ligand>
        <name>[4Fe-4S] cluster</name>
        <dbReference type="ChEBI" id="CHEBI:49883"/>
    </ligand>
</feature>
<evidence type="ECO:0000256" key="7">
    <source>
        <dbReference type="ARBA" id="ARBA00022962"/>
    </source>
</evidence>